<dbReference type="Proteomes" id="UP000248330">
    <property type="component" value="Unassembled WGS sequence"/>
</dbReference>
<evidence type="ECO:0000259" key="2">
    <source>
        <dbReference type="PROSITE" id="PS50405"/>
    </source>
</evidence>
<dbReference type="SUPFAM" id="SSF52833">
    <property type="entry name" value="Thioredoxin-like"/>
    <property type="match status" value="1"/>
</dbReference>
<dbReference type="InterPro" id="IPR036249">
    <property type="entry name" value="Thioredoxin-like_sf"/>
</dbReference>
<dbReference type="PROSITE" id="PS50405">
    <property type="entry name" value="GST_CTER"/>
    <property type="match status" value="1"/>
</dbReference>
<keyword evidence="4" id="KW-1185">Reference proteome</keyword>
<reference evidence="3 4" key="1">
    <citation type="submission" date="2018-04" db="EMBL/GenBank/DDBJ databases">
        <title>Genomic Encyclopedia of Type Strains, Phase IV (KMG-IV): sequencing the most valuable type-strain genomes for metagenomic binning, comparative biology and taxonomic classification.</title>
        <authorList>
            <person name="Goeker M."/>
        </authorList>
    </citation>
    <scope>NUCLEOTIDE SEQUENCE [LARGE SCALE GENOMIC DNA]</scope>
    <source>
        <strain evidence="3 4">DSM 104150</strain>
    </source>
</reference>
<accession>A0A318E5U1</accession>
<dbReference type="OrthoDB" id="9797500at2"/>
<organism evidence="3 4">
    <name type="scientific">Sinimarinibacterium flocculans</name>
    <dbReference type="NCBI Taxonomy" id="985250"/>
    <lineage>
        <taxon>Bacteria</taxon>
        <taxon>Pseudomonadati</taxon>
        <taxon>Pseudomonadota</taxon>
        <taxon>Gammaproteobacteria</taxon>
        <taxon>Nevskiales</taxon>
        <taxon>Nevskiaceae</taxon>
        <taxon>Sinimarinibacterium</taxon>
    </lineage>
</organism>
<dbReference type="GO" id="GO:0016740">
    <property type="term" value="F:transferase activity"/>
    <property type="evidence" value="ECO:0007669"/>
    <property type="project" value="UniProtKB-KW"/>
</dbReference>
<dbReference type="InterPro" id="IPR040079">
    <property type="entry name" value="Glutathione_S-Trfase"/>
</dbReference>
<comment type="caution">
    <text evidence="3">The sequence shown here is derived from an EMBL/GenBank/DDBJ whole genome shotgun (WGS) entry which is preliminary data.</text>
</comment>
<dbReference type="SFLD" id="SFLDG01151">
    <property type="entry name" value="Main.2:_Nu-like"/>
    <property type="match status" value="1"/>
</dbReference>
<dbReference type="PANTHER" id="PTHR44051">
    <property type="entry name" value="GLUTATHIONE S-TRANSFERASE-RELATED"/>
    <property type="match status" value="1"/>
</dbReference>
<name>A0A318E5U1_9GAMM</name>
<sequence length="202" mass="22872">MYTLHGMTGSGNCYKPALLMTQLGIAFRWIEVDLLQGATRTPAFLALNPNGKVPLLELPDGRRLAESNAMLCYLAEGTPLLPADRYARAKVFEWLFFEQYSHEPFIATVRFWVHYLNEAESRRERIAEAMPRGYAALGVMEQQLAHTPFLTGADYTIADIALYAYTHVAHQGGYRLDDYPAIRAWLQRVAQQPGYVAMELRA</sequence>
<dbReference type="AlphaFoldDB" id="A0A318E5U1"/>
<feature type="domain" description="GST C-terminal" evidence="2">
    <location>
        <begin position="84"/>
        <end position="202"/>
    </location>
</feature>
<dbReference type="Pfam" id="PF13409">
    <property type="entry name" value="GST_N_2"/>
    <property type="match status" value="1"/>
</dbReference>
<dbReference type="InterPro" id="IPR004045">
    <property type="entry name" value="Glutathione_S-Trfase_N"/>
</dbReference>
<evidence type="ECO:0000313" key="4">
    <source>
        <dbReference type="Proteomes" id="UP000248330"/>
    </source>
</evidence>
<dbReference type="Pfam" id="PF13410">
    <property type="entry name" value="GST_C_2"/>
    <property type="match status" value="1"/>
</dbReference>
<dbReference type="InterPro" id="IPR036282">
    <property type="entry name" value="Glutathione-S-Trfase_C_sf"/>
</dbReference>
<dbReference type="SUPFAM" id="SSF47616">
    <property type="entry name" value="GST C-terminal domain-like"/>
    <property type="match status" value="1"/>
</dbReference>
<dbReference type="SFLD" id="SFLDS00019">
    <property type="entry name" value="Glutathione_Transferase_(cytos"/>
    <property type="match status" value="1"/>
</dbReference>
<dbReference type="PROSITE" id="PS50404">
    <property type="entry name" value="GST_NTER"/>
    <property type="match status" value="1"/>
</dbReference>
<dbReference type="CDD" id="cd03056">
    <property type="entry name" value="GST_N_4"/>
    <property type="match status" value="1"/>
</dbReference>
<dbReference type="PANTHER" id="PTHR44051:SF2">
    <property type="entry name" value="HYPOTHETICAL GLUTATHIONE S-TRANSFERASE LIKE PROTEIN"/>
    <property type="match status" value="1"/>
</dbReference>
<evidence type="ECO:0000313" key="3">
    <source>
        <dbReference type="EMBL" id="PXV66642.1"/>
    </source>
</evidence>
<dbReference type="RefSeq" id="WP_110265760.1">
    <property type="nucleotide sequence ID" value="NZ_CAKZQT010000033.1"/>
</dbReference>
<dbReference type="EMBL" id="QICN01000007">
    <property type="protein sequence ID" value="PXV66642.1"/>
    <property type="molecule type" value="Genomic_DNA"/>
</dbReference>
<evidence type="ECO:0000259" key="1">
    <source>
        <dbReference type="PROSITE" id="PS50404"/>
    </source>
</evidence>
<dbReference type="InterPro" id="IPR010987">
    <property type="entry name" value="Glutathione-S-Trfase_C-like"/>
</dbReference>
<dbReference type="SFLD" id="SFLDG01150">
    <property type="entry name" value="Main.1:_Beta-like"/>
    <property type="match status" value="1"/>
</dbReference>
<feature type="domain" description="GST N-terminal" evidence="1">
    <location>
        <begin position="1"/>
        <end position="82"/>
    </location>
</feature>
<dbReference type="SFLD" id="SFLDG00358">
    <property type="entry name" value="Main_(cytGST)"/>
    <property type="match status" value="1"/>
</dbReference>
<gene>
    <name evidence="3" type="ORF">C8D93_107207</name>
</gene>
<dbReference type="Gene3D" id="3.40.30.10">
    <property type="entry name" value="Glutaredoxin"/>
    <property type="match status" value="1"/>
</dbReference>
<protein>
    <submittedName>
        <fullName evidence="3">Glutathione S-transferase</fullName>
    </submittedName>
</protein>
<proteinExistence type="predicted"/>
<dbReference type="Gene3D" id="1.20.1050.10">
    <property type="match status" value="1"/>
</dbReference>
<keyword evidence="3" id="KW-0808">Transferase</keyword>